<dbReference type="EMBL" id="FZQP02000338">
    <property type="protein sequence ID" value="VVC88526.1"/>
    <property type="molecule type" value="Genomic_DNA"/>
</dbReference>
<accession>A0A5E4PTQ9</accession>
<name>A0A5E4PTQ9_9NEOP</name>
<evidence type="ECO:0000313" key="1">
    <source>
        <dbReference type="EMBL" id="VVC88526.1"/>
    </source>
</evidence>
<proteinExistence type="predicted"/>
<gene>
    <name evidence="1" type="ORF">LSINAPIS_LOCUS1879</name>
</gene>
<organism evidence="1 2">
    <name type="scientific">Leptidea sinapis</name>
    <dbReference type="NCBI Taxonomy" id="189913"/>
    <lineage>
        <taxon>Eukaryota</taxon>
        <taxon>Metazoa</taxon>
        <taxon>Ecdysozoa</taxon>
        <taxon>Arthropoda</taxon>
        <taxon>Hexapoda</taxon>
        <taxon>Insecta</taxon>
        <taxon>Pterygota</taxon>
        <taxon>Neoptera</taxon>
        <taxon>Endopterygota</taxon>
        <taxon>Lepidoptera</taxon>
        <taxon>Glossata</taxon>
        <taxon>Ditrysia</taxon>
        <taxon>Papilionoidea</taxon>
        <taxon>Pieridae</taxon>
        <taxon>Dismorphiinae</taxon>
        <taxon>Leptidea</taxon>
    </lineage>
</organism>
<dbReference type="Proteomes" id="UP000324832">
    <property type="component" value="Unassembled WGS sequence"/>
</dbReference>
<evidence type="ECO:0000313" key="2">
    <source>
        <dbReference type="Proteomes" id="UP000324832"/>
    </source>
</evidence>
<reference evidence="1 2" key="1">
    <citation type="submission" date="2017-07" db="EMBL/GenBank/DDBJ databases">
        <authorList>
            <person name="Talla V."/>
            <person name="Backstrom N."/>
        </authorList>
    </citation>
    <scope>NUCLEOTIDE SEQUENCE [LARGE SCALE GENOMIC DNA]</scope>
</reference>
<protein>
    <submittedName>
        <fullName evidence="1">Uncharacterized protein</fullName>
    </submittedName>
</protein>
<sequence length="69" mass="8207">MCLSLKQLEWVDIRRRIIGTRETGPDIPERKIQKFPSRERNFAVRRKNNNSIRSHINCEACARVADEQR</sequence>
<keyword evidence="2" id="KW-1185">Reference proteome</keyword>
<dbReference type="AlphaFoldDB" id="A0A5E4PTQ9"/>